<keyword evidence="4" id="KW-1185">Reference proteome</keyword>
<feature type="region of interest" description="Disordered" evidence="1">
    <location>
        <begin position="36"/>
        <end position="55"/>
    </location>
</feature>
<keyword evidence="2" id="KW-1133">Transmembrane helix</keyword>
<name>A0A1G9FM57_ACTMZ</name>
<keyword evidence="2" id="KW-0812">Transmembrane</keyword>
<proteinExistence type="predicted"/>
<dbReference type="AlphaFoldDB" id="A0A1G9FM57"/>
<accession>A0A1G9FM57</accession>
<dbReference type="RefSeq" id="WP_176798097.1">
    <property type="nucleotide sequence ID" value="NZ_FNFM01000016.1"/>
</dbReference>
<evidence type="ECO:0000256" key="2">
    <source>
        <dbReference type="SAM" id="Phobius"/>
    </source>
</evidence>
<dbReference type="Proteomes" id="UP000199213">
    <property type="component" value="Unassembled WGS sequence"/>
</dbReference>
<evidence type="ECO:0000313" key="4">
    <source>
        <dbReference type="Proteomes" id="UP000199213"/>
    </source>
</evidence>
<evidence type="ECO:0000313" key="3">
    <source>
        <dbReference type="EMBL" id="SDK89457.1"/>
    </source>
</evidence>
<gene>
    <name evidence="3" type="ORF">SAMN04487820_11626</name>
</gene>
<protein>
    <submittedName>
        <fullName evidence="3">Uncharacterized protein</fullName>
    </submittedName>
</protein>
<keyword evidence="2" id="KW-0472">Membrane</keyword>
<dbReference type="EMBL" id="FNFM01000016">
    <property type="protein sequence ID" value="SDK89457.1"/>
    <property type="molecule type" value="Genomic_DNA"/>
</dbReference>
<feature type="transmembrane region" description="Helical" evidence="2">
    <location>
        <begin position="6"/>
        <end position="28"/>
    </location>
</feature>
<feature type="compositionally biased region" description="Low complexity" evidence="1">
    <location>
        <begin position="42"/>
        <end position="55"/>
    </location>
</feature>
<reference evidence="3" key="1">
    <citation type="submission" date="2016-10" db="EMBL/GenBank/DDBJ databases">
        <authorList>
            <person name="de Groot N.N."/>
        </authorList>
    </citation>
    <scope>NUCLEOTIDE SEQUENCE [LARGE SCALE GENOMIC DNA]</scope>
    <source>
        <strain evidence="3">DSM 45460</strain>
    </source>
</reference>
<sequence>MNVRGYTLSAIAVTASAVAGLWFGAIMANADVFRSEQPTAESTSPVVSTTTTPRP</sequence>
<evidence type="ECO:0000256" key="1">
    <source>
        <dbReference type="SAM" id="MobiDB-lite"/>
    </source>
</evidence>
<organism evidence="3 4">
    <name type="scientific">Actinopolyspora mzabensis</name>
    <dbReference type="NCBI Taxonomy" id="995066"/>
    <lineage>
        <taxon>Bacteria</taxon>
        <taxon>Bacillati</taxon>
        <taxon>Actinomycetota</taxon>
        <taxon>Actinomycetes</taxon>
        <taxon>Actinopolysporales</taxon>
        <taxon>Actinopolysporaceae</taxon>
        <taxon>Actinopolyspora</taxon>
    </lineage>
</organism>